<evidence type="ECO:0000313" key="7">
    <source>
        <dbReference type="Proteomes" id="UP000770015"/>
    </source>
</evidence>
<dbReference type="EMBL" id="JAGSXJ010000024">
    <property type="protein sequence ID" value="KAH6676058.1"/>
    <property type="molecule type" value="Genomic_DNA"/>
</dbReference>
<dbReference type="InterPro" id="IPR036249">
    <property type="entry name" value="Thioredoxin-like_sf"/>
</dbReference>
<evidence type="ECO:0000256" key="3">
    <source>
        <dbReference type="ARBA" id="ARBA00023128"/>
    </source>
</evidence>
<name>A0A9P8V2X3_9PEZI</name>
<dbReference type="GO" id="GO:0005840">
    <property type="term" value="C:ribosome"/>
    <property type="evidence" value="ECO:0007669"/>
    <property type="project" value="UniProtKB-KW"/>
</dbReference>
<evidence type="ECO:0000256" key="1">
    <source>
        <dbReference type="ARBA" id="ARBA00004173"/>
    </source>
</evidence>
<keyword evidence="7" id="KW-1185">Reference proteome</keyword>
<dbReference type="InterPro" id="IPR040049">
    <property type="entry name" value="Ribosomal_mS25/mL61"/>
</dbReference>
<dbReference type="SUPFAM" id="SSF52833">
    <property type="entry name" value="Thioredoxin-like"/>
    <property type="match status" value="1"/>
</dbReference>
<dbReference type="GO" id="GO:0005739">
    <property type="term" value="C:mitochondrion"/>
    <property type="evidence" value="ECO:0007669"/>
    <property type="project" value="UniProtKB-SubCell"/>
</dbReference>
<dbReference type="PANTHER" id="PTHR13274:SF2">
    <property type="entry name" value="SMALL RIBOSOMAL SUBUNIT PROTEIN MS25"/>
    <property type="match status" value="1"/>
</dbReference>
<evidence type="ECO:0000313" key="6">
    <source>
        <dbReference type="EMBL" id="KAH6676058.1"/>
    </source>
</evidence>
<feature type="domain" description="Ribosomal protein/NADH dehydrogenase" evidence="5">
    <location>
        <begin position="42"/>
        <end position="147"/>
    </location>
</feature>
<dbReference type="Pfam" id="PF05047">
    <property type="entry name" value="L51_S25_CI-B8"/>
    <property type="match status" value="1"/>
</dbReference>
<sequence>MTGAGATSRWNRLRLIHKIHHGPGAALLPPSITRIHMEFARKSADGHMGSRKFWREHLPRLKYHNPAIPMIVNRKDNNEGAATMTIYFRNAATAAGETVNRIQPPSSAMDTSKAVAPAADERVVKIDMKNKHSDDILRQFMAETQAKPVEHTPEQLQEIEAVEEFIVQAEKDRTVVQNYRDEVKKEQDMLRKARESASTT</sequence>
<dbReference type="AlphaFoldDB" id="A0A9P8V2X3"/>
<accession>A0A9P8V2X3</accession>
<evidence type="ECO:0000256" key="2">
    <source>
        <dbReference type="ARBA" id="ARBA00022980"/>
    </source>
</evidence>
<keyword evidence="4" id="KW-0687">Ribonucleoprotein</keyword>
<dbReference type="GO" id="GO:0003735">
    <property type="term" value="F:structural constituent of ribosome"/>
    <property type="evidence" value="ECO:0007669"/>
    <property type="project" value="InterPro"/>
</dbReference>
<dbReference type="OrthoDB" id="1696305at2759"/>
<dbReference type="Gene3D" id="3.40.30.10">
    <property type="entry name" value="Glutaredoxin"/>
    <property type="match status" value="1"/>
</dbReference>
<proteinExistence type="predicted"/>
<protein>
    <submittedName>
        <fullName evidence="6">50S ribosomal protein Mrp49</fullName>
    </submittedName>
</protein>
<comment type="subcellular location">
    <subcellularLocation>
        <location evidence="1">Mitochondrion</location>
    </subcellularLocation>
</comment>
<organism evidence="6 7">
    <name type="scientific">Plectosphaerella plurivora</name>
    <dbReference type="NCBI Taxonomy" id="936078"/>
    <lineage>
        <taxon>Eukaryota</taxon>
        <taxon>Fungi</taxon>
        <taxon>Dikarya</taxon>
        <taxon>Ascomycota</taxon>
        <taxon>Pezizomycotina</taxon>
        <taxon>Sordariomycetes</taxon>
        <taxon>Hypocreomycetidae</taxon>
        <taxon>Glomerellales</taxon>
        <taxon>Plectosphaerellaceae</taxon>
        <taxon>Plectosphaerella</taxon>
    </lineage>
</organism>
<dbReference type="PANTHER" id="PTHR13274">
    <property type="entry name" value="MITOCHONDRIAL RIBOSOMAL PROTEIN S25"/>
    <property type="match status" value="1"/>
</dbReference>
<comment type="caution">
    <text evidence="6">The sequence shown here is derived from an EMBL/GenBank/DDBJ whole genome shotgun (WGS) entry which is preliminary data.</text>
</comment>
<keyword evidence="2 6" id="KW-0689">Ribosomal protein</keyword>
<dbReference type="SMART" id="SM00916">
    <property type="entry name" value="L51_S25_CI-B8"/>
    <property type="match status" value="1"/>
</dbReference>
<reference evidence="6" key="1">
    <citation type="journal article" date="2021" name="Nat. Commun.">
        <title>Genetic determinants of endophytism in the Arabidopsis root mycobiome.</title>
        <authorList>
            <person name="Mesny F."/>
            <person name="Miyauchi S."/>
            <person name="Thiergart T."/>
            <person name="Pickel B."/>
            <person name="Atanasova L."/>
            <person name="Karlsson M."/>
            <person name="Huettel B."/>
            <person name="Barry K.W."/>
            <person name="Haridas S."/>
            <person name="Chen C."/>
            <person name="Bauer D."/>
            <person name="Andreopoulos W."/>
            <person name="Pangilinan J."/>
            <person name="LaButti K."/>
            <person name="Riley R."/>
            <person name="Lipzen A."/>
            <person name="Clum A."/>
            <person name="Drula E."/>
            <person name="Henrissat B."/>
            <person name="Kohler A."/>
            <person name="Grigoriev I.V."/>
            <person name="Martin F.M."/>
            <person name="Hacquard S."/>
        </authorList>
    </citation>
    <scope>NUCLEOTIDE SEQUENCE</scope>
    <source>
        <strain evidence="6">MPI-SDFR-AT-0117</strain>
    </source>
</reference>
<dbReference type="Proteomes" id="UP000770015">
    <property type="component" value="Unassembled WGS sequence"/>
</dbReference>
<gene>
    <name evidence="6" type="ORF">F5X68DRAFT_38552</name>
</gene>
<keyword evidence="3" id="KW-0496">Mitochondrion</keyword>
<dbReference type="InterPro" id="IPR007741">
    <property type="entry name" value="Ribosomal_mL43/mS25/NADH_DH"/>
</dbReference>
<evidence type="ECO:0000259" key="5">
    <source>
        <dbReference type="SMART" id="SM00916"/>
    </source>
</evidence>
<evidence type="ECO:0000256" key="4">
    <source>
        <dbReference type="ARBA" id="ARBA00023274"/>
    </source>
</evidence>
<dbReference type="GO" id="GO:1990904">
    <property type="term" value="C:ribonucleoprotein complex"/>
    <property type="evidence" value="ECO:0007669"/>
    <property type="project" value="UniProtKB-KW"/>
</dbReference>